<evidence type="ECO:0000256" key="5">
    <source>
        <dbReference type="ARBA" id="ARBA00022516"/>
    </source>
</evidence>
<dbReference type="EC" id="4.2.1.134" evidence="4 14"/>
<organism evidence="15 16">
    <name type="scientific">Ambispora gerdemannii</name>
    <dbReference type="NCBI Taxonomy" id="144530"/>
    <lineage>
        <taxon>Eukaryota</taxon>
        <taxon>Fungi</taxon>
        <taxon>Fungi incertae sedis</taxon>
        <taxon>Mucoromycota</taxon>
        <taxon>Glomeromycotina</taxon>
        <taxon>Glomeromycetes</taxon>
        <taxon>Archaeosporales</taxon>
        <taxon>Ambisporaceae</taxon>
        <taxon>Ambispora</taxon>
    </lineage>
</organism>
<evidence type="ECO:0000256" key="1">
    <source>
        <dbReference type="ARBA" id="ARBA00004141"/>
    </source>
</evidence>
<evidence type="ECO:0000256" key="2">
    <source>
        <dbReference type="ARBA" id="ARBA00005194"/>
    </source>
</evidence>
<feature type="transmembrane region" description="Helical" evidence="14">
    <location>
        <begin position="7"/>
        <end position="24"/>
    </location>
</feature>
<comment type="pathway">
    <text evidence="2 14">Lipid metabolism; fatty acid biosynthesis.</text>
</comment>
<comment type="similarity">
    <text evidence="3 14">Belongs to the very long-chain fatty acids dehydratase HACD family.</text>
</comment>
<comment type="caution">
    <text evidence="14">Lacks conserved residue(s) required for the propagation of feature annotation.</text>
</comment>
<feature type="transmembrane region" description="Helical" evidence="14">
    <location>
        <begin position="133"/>
        <end position="154"/>
    </location>
</feature>
<evidence type="ECO:0000256" key="7">
    <source>
        <dbReference type="ARBA" id="ARBA00022832"/>
    </source>
</evidence>
<dbReference type="Pfam" id="PF04387">
    <property type="entry name" value="PTPLA"/>
    <property type="match status" value="1"/>
</dbReference>
<keyword evidence="8 14" id="KW-1133">Transmembrane helix</keyword>
<evidence type="ECO:0000256" key="14">
    <source>
        <dbReference type="RuleBase" id="RU363109"/>
    </source>
</evidence>
<dbReference type="GO" id="GO:0030148">
    <property type="term" value="P:sphingolipid biosynthetic process"/>
    <property type="evidence" value="ECO:0007669"/>
    <property type="project" value="TreeGrafter"/>
</dbReference>
<keyword evidence="6 14" id="KW-0812">Transmembrane</keyword>
<comment type="caution">
    <text evidence="15">The sequence shown here is derived from an EMBL/GenBank/DDBJ whole genome shotgun (WGS) entry which is preliminary data.</text>
</comment>
<feature type="transmembrane region" description="Helical" evidence="14">
    <location>
        <begin position="166"/>
        <end position="186"/>
    </location>
</feature>
<keyword evidence="10 14" id="KW-0472">Membrane</keyword>
<evidence type="ECO:0000256" key="10">
    <source>
        <dbReference type="ARBA" id="ARBA00023136"/>
    </source>
</evidence>
<dbReference type="InterPro" id="IPR007482">
    <property type="entry name" value="Tyr_Pase-like_PTPLA"/>
</dbReference>
<keyword evidence="11 14" id="KW-0275">Fatty acid biosynthesis</keyword>
<comment type="subcellular location">
    <subcellularLocation>
        <location evidence="14">Endoplasmic reticulum membrane</location>
        <topology evidence="14">Multi-pass membrane protein</topology>
    </subcellularLocation>
    <subcellularLocation>
        <location evidence="1">Membrane</location>
        <topology evidence="1">Multi-pass membrane protein</topology>
    </subcellularLocation>
</comment>
<keyword evidence="12 14" id="KW-0456">Lyase</keyword>
<feature type="transmembrane region" description="Helical" evidence="14">
    <location>
        <begin position="44"/>
        <end position="67"/>
    </location>
</feature>
<keyword evidence="16" id="KW-1185">Reference proteome</keyword>
<dbReference type="GO" id="GO:0005789">
    <property type="term" value="C:endoplasmic reticulum membrane"/>
    <property type="evidence" value="ECO:0007669"/>
    <property type="project" value="UniProtKB-SubCell"/>
</dbReference>
<evidence type="ECO:0000313" key="16">
    <source>
        <dbReference type="Proteomes" id="UP000789831"/>
    </source>
</evidence>
<dbReference type="GO" id="GO:0102158">
    <property type="term" value="F:very-long-chain (3R)-3-hydroxyacyl-CoA dehydratase activity"/>
    <property type="evidence" value="ECO:0007669"/>
    <property type="project" value="UniProtKB-EC"/>
</dbReference>
<evidence type="ECO:0000313" key="15">
    <source>
        <dbReference type="EMBL" id="CAG8442891.1"/>
    </source>
</evidence>
<dbReference type="OrthoDB" id="46988at2759"/>
<keyword evidence="14" id="KW-0256">Endoplasmic reticulum</keyword>
<feature type="non-terminal residue" evidence="15">
    <location>
        <position position="1"/>
    </location>
</feature>
<reference evidence="15" key="1">
    <citation type="submission" date="2021-06" db="EMBL/GenBank/DDBJ databases">
        <authorList>
            <person name="Kallberg Y."/>
            <person name="Tangrot J."/>
            <person name="Rosling A."/>
        </authorList>
    </citation>
    <scope>NUCLEOTIDE SEQUENCE</scope>
    <source>
        <strain evidence="15">MT106</strain>
    </source>
</reference>
<accession>A0A9N8YM74</accession>
<proteinExistence type="inferred from homology"/>
<dbReference type="AlphaFoldDB" id="A0A9N8YM74"/>
<evidence type="ECO:0000256" key="13">
    <source>
        <dbReference type="ARBA" id="ARBA00036671"/>
    </source>
</evidence>
<dbReference type="PANTHER" id="PTHR11035">
    <property type="entry name" value="VERY-LONG-CHAIN (3R)-3-HYDROXYACYL-COA DEHYDRATASE"/>
    <property type="match status" value="1"/>
</dbReference>
<keyword evidence="5 14" id="KW-0444">Lipid biosynthesis</keyword>
<dbReference type="PANTHER" id="PTHR11035:SF3">
    <property type="entry name" value="VERY-LONG-CHAIN (3R)-3-HYDROXYACYL-COA DEHYDRATASE"/>
    <property type="match status" value="1"/>
</dbReference>
<dbReference type="GO" id="GO:0030497">
    <property type="term" value="P:fatty acid elongation"/>
    <property type="evidence" value="ECO:0007669"/>
    <property type="project" value="TreeGrafter"/>
</dbReference>
<dbReference type="GO" id="GO:0042761">
    <property type="term" value="P:very long-chain fatty acid biosynthetic process"/>
    <property type="evidence" value="ECO:0007669"/>
    <property type="project" value="TreeGrafter"/>
</dbReference>
<keyword evidence="9 14" id="KW-0443">Lipid metabolism</keyword>
<name>A0A9N8YM74_9GLOM</name>
<evidence type="ECO:0000256" key="4">
    <source>
        <dbReference type="ARBA" id="ARBA00013122"/>
    </source>
</evidence>
<evidence type="ECO:0000256" key="6">
    <source>
        <dbReference type="ARBA" id="ARBA00022692"/>
    </source>
</evidence>
<evidence type="ECO:0000256" key="9">
    <source>
        <dbReference type="ARBA" id="ARBA00023098"/>
    </source>
</evidence>
<comment type="function">
    <text evidence="14">Catalyzes the third of the four reactions of the long-chain fatty acids elongation cycle. This endoplasmic reticulum-bound enzymatic process, allows the addition of two carbons to the chain of long- and very long-chain fatty acids/VLCFAs per cycle. This enzyme catalyzes the dehydration of the 3-hydroxyacyl-CoA intermediate into trans-2,3-enoyl-CoA, within each cycle of fatty acid elongation. Thereby, it participates to the production of VLCFAs of different chain lengths that are involved in multiple biological processes as precursors of membrane lipids and lipid mediators.</text>
</comment>
<dbReference type="EMBL" id="CAJVPL010000079">
    <property type="protein sequence ID" value="CAG8442891.1"/>
    <property type="molecule type" value="Genomic_DNA"/>
</dbReference>
<sequence>FSVKNGYLVLYNAVSWAGWTYLLAQTVLELVKNQGDYTKSYDNVGVLLKFVQTIALLEVFHVVVGLVKSPLMTTIIQVTSRLFLVWGIVDLFPEVRTHWAFTTMTIAWSVTETVRYAYYGFNLLDIQPASLIWARYTFFFVLYPLGAGSEAILIYQSLPYLKDYTYIYYVKIFALLTYPPGFYTMYTHMIYQRRRYLGQKKGVKRE</sequence>
<evidence type="ECO:0000256" key="3">
    <source>
        <dbReference type="ARBA" id="ARBA00007811"/>
    </source>
</evidence>
<evidence type="ECO:0000256" key="8">
    <source>
        <dbReference type="ARBA" id="ARBA00022989"/>
    </source>
</evidence>
<evidence type="ECO:0000256" key="11">
    <source>
        <dbReference type="ARBA" id="ARBA00023160"/>
    </source>
</evidence>
<dbReference type="Proteomes" id="UP000789831">
    <property type="component" value="Unassembled WGS sequence"/>
</dbReference>
<evidence type="ECO:0000256" key="12">
    <source>
        <dbReference type="ARBA" id="ARBA00023239"/>
    </source>
</evidence>
<comment type="catalytic activity">
    <reaction evidence="13 14">
        <text>a very-long-chain (3R)-3-hydroxyacyl-CoA = a very-long-chain (2E)-enoyl-CoA + H2O</text>
        <dbReference type="Rhea" id="RHEA:45812"/>
        <dbReference type="ChEBI" id="CHEBI:15377"/>
        <dbReference type="ChEBI" id="CHEBI:83728"/>
        <dbReference type="ChEBI" id="CHEBI:85440"/>
        <dbReference type="EC" id="4.2.1.134"/>
    </reaction>
</comment>
<gene>
    <name evidence="15" type="ORF">AGERDE_LOCUS1201</name>
</gene>
<protein>
    <recommendedName>
        <fullName evidence="4 14">Very-long-chain (3R)-3-hydroxyacyl-CoA dehydratase</fullName>
        <ecNumber evidence="4 14">4.2.1.134</ecNumber>
    </recommendedName>
</protein>
<keyword evidence="7 14" id="KW-0276">Fatty acid metabolism</keyword>